<evidence type="ECO:0000259" key="2">
    <source>
        <dbReference type="PROSITE" id="PS51208"/>
    </source>
</evidence>
<dbReference type="RefSeq" id="WP_184337354.1">
    <property type="nucleotide sequence ID" value="NZ_JACHIG010000001.1"/>
</dbReference>
<dbReference type="InterPro" id="IPR036709">
    <property type="entry name" value="Autotransporte_beta_dom_sf"/>
</dbReference>
<gene>
    <name evidence="3" type="ORF">HNQ65_000128</name>
</gene>
<evidence type="ECO:0000256" key="1">
    <source>
        <dbReference type="SAM" id="MobiDB-lite"/>
    </source>
</evidence>
<protein>
    <recommendedName>
        <fullName evidence="2">Autotransporter domain-containing protein</fullName>
    </recommendedName>
</protein>
<accession>A0A7W8DHX9</accession>
<dbReference type="Proteomes" id="UP000590740">
    <property type="component" value="Unassembled WGS sequence"/>
</dbReference>
<evidence type="ECO:0000313" key="3">
    <source>
        <dbReference type="EMBL" id="MBB5030574.1"/>
    </source>
</evidence>
<reference evidence="3 4" key="1">
    <citation type="submission" date="2020-08" db="EMBL/GenBank/DDBJ databases">
        <title>Genomic Encyclopedia of Type Strains, Phase IV (KMG-IV): sequencing the most valuable type-strain genomes for metagenomic binning, comparative biology and taxonomic classification.</title>
        <authorList>
            <person name="Goeker M."/>
        </authorList>
    </citation>
    <scope>NUCLEOTIDE SEQUENCE [LARGE SCALE GENOMIC DNA]</scope>
    <source>
        <strain evidence="3 4">DSM 12252</strain>
    </source>
</reference>
<dbReference type="SUPFAM" id="SSF103515">
    <property type="entry name" value="Autotransporter"/>
    <property type="match status" value="1"/>
</dbReference>
<dbReference type="PROSITE" id="PS51208">
    <property type="entry name" value="AUTOTRANSPORTER"/>
    <property type="match status" value="1"/>
</dbReference>
<feature type="region of interest" description="Disordered" evidence="1">
    <location>
        <begin position="47"/>
        <end position="66"/>
    </location>
</feature>
<comment type="caution">
    <text evidence="3">The sequence shown here is derived from an EMBL/GenBank/DDBJ whole genome shotgun (WGS) entry which is preliminary data.</text>
</comment>
<dbReference type="InterPro" id="IPR005546">
    <property type="entry name" value="Autotransporte_beta"/>
</dbReference>
<feature type="compositionally biased region" description="Polar residues" evidence="1">
    <location>
        <begin position="51"/>
        <end position="66"/>
    </location>
</feature>
<organism evidence="3 4">
    <name type="scientific">Prosthecobacter vanneervenii</name>
    <dbReference type="NCBI Taxonomy" id="48466"/>
    <lineage>
        <taxon>Bacteria</taxon>
        <taxon>Pseudomonadati</taxon>
        <taxon>Verrucomicrobiota</taxon>
        <taxon>Verrucomicrobiia</taxon>
        <taxon>Verrucomicrobiales</taxon>
        <taxon>Verrucomicrobiaceae</taxon>
        <taxon>Prosthecobacter</taxon>
    </lineage>
</organism>
<proteinExistence type="predicted"/>
<dbReference type="SMART" id="SM00869">
    <property type="entry name" value="Autotransporter"/>
    <property type="match status" value="1"/>
</dbReference>
<evidence type="ECO:0000313" key="4">
    <source>
        <dbReference type="Proteomes" id="UP000590740"/>
    </source>
</evidence>
<sequence>MRATYPKSSTVAPSFSHEKPLSRLLTDAVMIFVMLAGMAHPLLAADPPPSSTSTVGQTVSNPETGMSTKVSSLITDPVGTPTAGTTAFVRTEDGYVFLVKAVGDTVYNEDSPPVGFKILSKDTTTKTVTLQNPLDATKTATLGYEILYTDLQANFLGADTAGATTPPTVVSGADGVRVVYTGQNGSNGRDGALFVPPRSGGNGAAGPTVNYTTSFNISTTNKIGLEVGSIGGKGGNGGDSYLSFWDGRDGGNGGAGGTVTAINNTGFQIATTGDNMYGIYAYSRSGQAGNGGSGFAAPGGGTGGHSSDGGNVTVTNNGTIITAGAGAYGIYALSVSNNGGNGGSTWGLVGQAGSGNYGGNGGTVTVTNSSTGSIYTYGSQAHGIVAQSIGGSGGSSGTSANLLLSLNGAADNGGNGGQVNVYNSGVISTTGAGARGIMAQSIGGGGGAGGTSVGLFALGGAGSNGGSGGVVTVENRVGGTIHTTGVKADGIMAQSIGGSGGSGSNSFGLLALGGGGSKAGNASAVTVWNLGTITTENDGARGIVAQSIGGGGGDGGSTGGLVSVGGTGSGGGDSGVVTVIQGGTITTRGKDAQGILAQSIGGGGGNGGSSGSIGLMAGVSVGGDGGKGGKGGNVDITLQGISSSQASLIGTTGDRSQGIYAQSVGGGGGNGGGAVTVTAGFDAAASFAVGGQGGSAGDGGIVTLGRGTGGSSNVTTFGDNSTAVFLQSVGGGGGSGGFAVAVALSSGFTSGSLSVAIGGNGGGGGKGGDVSAGAFSSGGVLTASGFKGDIFTQGDQSYGFLAQSVGGGGGNGGLAVSVAGSTSLAMSGSLAIGLGGTGAGGGAGGTVKAGVEGTITTIGNNSTALQAQSIGGGGGNGGGSIAVSLTASGGPAGAMGLSIGGNAGPASNGGDVTLATRNSSILTRGDNSKGIVVQSVGGGGGNGGYAVSAGAAGSITDAAAVNVGLGGKGGGGGNGGTVKADLQSDVETSSVMIARAQDPVTGADIPAHYGKNATGVLVQSVGGGGGTGGFSVAAGGALAGTGSGAVSVGLGGSGGTGGTGGSVTVSSTGTILTKGDSSAGLVAQSIGGGGGAGGFSIAVAGAGASAGSGGITVGLGGSGGPGNYAQDVTVNTSIGKITTYGKDSHGVVAQSVGGGGGTGGYDVSVAGAGAGGGSGAISVGLGGSGGAGSYSGTVRLTVNNDVSTYGKNSSGVVAQSIGGGGGTGGYNVSASGAGSMSGSGAISVGLGGSGGSGSNGGEVYATVTGKVETLLENSYGVLAQSIGGGGGNGGYNVSVAGAGGTGAGAVSVGLGGNGSGGGNGLKVELTSSGTIHTVGKGSAGLMAQSIGGGGGSGGFNVNVALAATASGSGAISVGLGGSGAGGGDGGAVTLRSTGNVLTEGNGSIGIGAQSIGGGGGSGGFDVSVPVAIGNGAGAIGVGLGGSGGGGGNATGTVDLKVTNNVTTKGKKSIAVLAQSIGGGGGNGGFDITAPIAAGGTGAGALGISIGGSAAAGGNAGIVISDVTGIITTEKDGSLGILAQSLGGGGGSGGMAISGAVSLAGTGSGAVSIGLGGSGGVGGNAANVTNTLTGSAYTVGKDSSGVVAQSIGGGGGSGGISISGAIAMAKDGAGALAFGLGGSGGTGGDAGALVTNTVVGYVQTQGDNSYGVLSQSMGGGGGSGGLNVSGTITAAKTGSGGLAIGIGGLGGDGGDGKDVISNVTGGVITSGKGSVAIAAQSLGGGGGAGGLNVTGSINVTKENGGTLGVGVGGFGGAGGNAGTVTSTVVATSAYDNLIGTIGDNSTAILAQSVGGGGGAGGMNITGGLNITGKSGASIGVGLGGFGGVAGNGGVVTVNATGNIITQGNQSHGIEAQSIGGAGGDGGINVTGTMAFAQSPATTAAVSVGVGGFGGNGGSSEAVTVNYNGTLTARPMVVLPPVGGHPAQAVYVDGEGSNGIMAQSIGGGGGNGGMNVSGGISYVGGTGHGYGIVVGVGGYGGNGGNAGTATVNVTGGDSITGYGTGHSAILAQSIGGGGGTGAMNVSGGITSDSGLLFGVGGSAGAGGIAKTVTVNATTNVYTSTINNDDDTSSAGVLAQSIGGGGGNGGLNVTGGLAIAKQNSVPSVNFGIGGSGGAGASSGDVNVTLIGDAITSGNWVHGIMAQSIAGGGGNGAMNVGGQLNFASSESSGGNTDLSIIAGIGGTAGDGAVAGNVTIINTGTVTTAGDNARGVAAQSIGGGGGTGGMNVTGIYAKNSNPITVGVGGTGGSGGEAGNATVLRGTATLAAGKVTTDGVNAYGIEASSIGGGGGDAGMNFNVGYSTIGEASSKPGFAAVFTIGGGGGTAASGHSATVVNYSAVETKKDYAYGILAQSIGGGGGNANFNIGVTHAGASTSADSNLYNKPNQNMALSVAVGGATGDGGNGGDVAVTQVGNIITVGKQAIGILAQSIGGGGGNAGLDVGFVKADGGKMGITIGREGGTGGYGGTVTLNYTGTLSTTGEMAFGLLAQSIGNGGGNSSSTTISGEVPTDQNDLGQTRPQSAAIAIGLAGGQGGYGGAVILNSNGKITTTGRRAYGAFAQSVGGGGGNGGKANTAGITAPVIAMSLGGTGGSGSYGGQVDLTNTSIVETFGEEAAGLLAQSIGGGGGNGGSTYSGGTKTGDTGITMGIGGVGGPGMDGGIVNVINDGIIVTHNLAAHGILAQSIGGGGGDGGSAISILRAMHPTTTNASNTTRVAVNVGGNGGTGGDGKAVTVTNRGGIGTYEAASVGIFAQSIGGGGGNGNSVLSAALAGTSGNNVGINIGGNGGTGGTGGNVTVNNLITADPNSGKIITLGDKAYGILAMSVGGGGGTGSNVASISRGTGSGDGGTTVSQVQFSIGGNGGQGGSAGVVEVTNQGSISTQGAGAHGIVAQSVGGGGGNGGMAISGDLAFGSSIPSSNKTFNVAIGGQGDQGGTGGAVTVNNSGSIHVLGKGAYGIYAQSIGGGGGDGGFALAFSRNLKTNPKATLAGANSTFALGGFGGTGGDSGAVTVNHSGSIIAEGDNAFGIYAQSVSGGGGNSALSISSPVWMAANLALETLLGGGSTGTAGKVTINTSGSISMTGNNSVAFFSQSVNGGGGNVNQFMDFSQQAQGLGDNGLPLPGNAGDIDTAYAYLDSVVKVGSDAIFGAVGAAVEATHLGSIYSHGDNNGGGLLQSIGGGGGRGSQNVTLATDSDINLVVKLGGKDVNSSSGGNVTFNQTGGVDAQGTQSAGVTVQTIGGGGGVQFITLKKVPTVTPMLVSPPPASLMALPPPPPPLTATSLTLGGNGGLNNDGGTINTTFSGAPVTSSGDRSPGLIMQSIGAGGGLTYTTLAGASGLNVDIGGQNGASGNGGDITIINTRDVGTNGILSHGILLQSIGGGGGAVFTDLDPSLIAVTLNTDNTGNGGLIDLTQNGNVVVQGDRSTGIILQSLAGGGGLVDDLFAGAAGGTGNSGPVTLVMNGSISATGAGGSGIFAQSKGSGTQGNITVTLTTAKSILFGDGGIGVKFSGGATNLFTNNGSVYGTQGVNGQAFVGEEGDDTFQNNGAFVGSADFGSGANRFNNAAGALLVLGPQFLLGASNNLLINDSVLVPGGSGLAQHTNMTGSFIQSSTGTTFNELDFGTDKLDNISMTGTAKLGGRIDVALLNPQLVPIGHFEKVLVHADGGVTDDGAALTTAPSVVITYDLQYPATGQDAVLSYDINFNPPGGGLGRNLLEVGGYFNNIQNAGSSPLLAPTIIALLYAPDMTTYRELLSQLGPDFYGEQQAEMLRGTQRFGETMLNGGSTRYSLKERTIWFDFLGSNTLHGAYDDYKTVRQQTLGFALGYEDMINEHWSAGLAVSYEDNNANGYQGRWNANGSTERFGGLVRYKNNGHEIAALVSFGWNSMDSTRVGSVAYPFNTSVNRDMQVLTAMVRYAHEFVGDTFYIKPQVDLGVTQLSASAARERGGATTPQAPGVVEATNLALLGYNEAHAWVRPAVTVRKAIIVTNTTRISLHTEMGYQYYINGNDTYVKAGFVGAPIGVDPMNVPIGLGSMASLSVGLQVLIMNDLSFGLYYTKALAKHYHMDLYNFRFNKSF</sequence>
<keyword evidence="4" id="KW-1185">Reference proteome</keyword>
<dbReference type="EMBL" id="JACHIG010000001">
    <property type="protein sequence ID" value="MBB5030574.1"/>
    <property type="molecule type" value="Genomic_DNA"/>
</dbReference>
<name>A0A7W8DHX9_9BACT</name>
<feature type="domain" description="Autotransporter" evidence="2">
    <location>
        <begin position="3800"/>
        <end position="4089"/>
    </location>
</feature>